<evidence type="ECO:0000313" key="2">
    <source>
        <dbReference type="Proteomes" id="UP000005801"/>
    </source>
</evidence>
<organism evidence="1 2">
    <name type="scientific">Plesiocystis pacifica SIR-1</name>
    <dbReference type="NCBI Taxonomy" id="391625"/>
    <lineage>
        <taxon>Bacteria</taxon>
        <taxon>Pseudomonadati</taxon>
        <taxon>Myxococcota</taxon>
        <taxon>Polyangia</taxon>
        <taxon>Nannocystales</taxon>
        <taxon>Nannocystaceae</taxon>
        <taxon>Plesiocystis</taxon>
    </lineage>
</organism>
<dbReference type="AlphaFoldDB" id="A6G401"/>
<keyword evidence="2" id="KW-1185">Reference proteome</keyword>
<comment type="caution">
    <text evidence="1">The sequence shown here is derived from an EMBL/GenBank/DDBJ whole genome shotgun (WGS) entry which is preliminary data.</text>
</comment>
<dbReference type="Proteomes" id="UP000005801">
    <property type="component" value="Unassembled WGS sequence"/>
</dbReference>
<protein>
    <submittedName>
        <fullName evidence="1">Uncharacterized protein</fullName>
    </submittedName>
</protein>
<sequence>MRSDEGPAWNDLVLTLENPYQRYWWREAAMGVLGGTI</sequence>
<name>A6G401_9BACT</name>
<gene>
    <name evidence="1" type="ORF">PPSIR1_02186</name>
</gene>
<accession>A6G401</accession>
<evidence type="ECO:0000313" key="1">
    <source>
        <dbReference type="EMBL" id="EDM79324.1"/>
    </source>
</evidence>
<reference evidence="1 2" key="1">
    <citation type="submission" date="2007-06" db="EMBL/GenBank/DDBJ databases">
        <authorList>
            <person name="Shimkets L."/>
            <person name="Ferriera S."/>
            <person name="Johnson J."/>
            <person name="Kravitz S."/>
            <person name="Beeson K."/>
            <person name="Sutton G."/>
            <person name="Rogers Y.-H."/>
            <person name="Friedman R."/>
            <person name="Frazier M."/>
            <person name="Venter J.C."/>
        </authorList>
    </citation>
    <scope>NUCLEOTIDE SEQUENCE [LARGE SCALE GENOMIC DNA]</scope>
    <source>
        <strain evidence="1 2">SIR-1</strain>
    </source>
</reference>
<proteinExistence type="predicted"/>
<dbReference type="EMBL" id="ABCS01000020">
    <property type="protein sequence ID" value="EDM79324.1"/>
    <property type="molecule type" value="Genomic_DNA"/>
</dbReference>